<dbReference type="GO" id="GO:0005737">
    <property type="term" value="C:cytoplasm"/>
    <property type="evidence" value="ECO:0007669"/>
    <property type="project" value="TreeGrafter"/>
</dbReference>
<dbReference type="EMBL" id="HE573020">
    <property type="protein sequence ID" value="CCC47629.1"/>
    <property type="molecule type" value="Genomic_DNA"/>
</dbReference>
<dbReference type="Gene3D" id="3.30.1200.10">
    <property type="entry name" value="YggU-like"/>
    <property type="match status" value="1"/>
</dbReference>
<dbReference type="SUPFAM" id="SSF69786">
    <property type="entry name" value="YggU-like"/>
    <property type="match status" value="1"/>
</dbReference>
<organism evidence="3">
    <name type="scientific">Trypanosoma vivax (strain Y486)</name>
    <dbReference type="NCBI Taxonomy" id="1055687"/>
    <lineage>
        <taxon>Eukaryota</taxon>
        <taxon>Discoba</taxon>
        <taxon>Euglenozoa</taxon>
        <taxon>Kinetoplastea</taxon>
        <taxon>Metakinetoplastina</taxon>
        <taxon>Trypanosomatida</taxon>
        <taxon>Trypanosomatidae</taxon>
        <taxon>Trypanosoma</taxon>
        <taxon>Duttonella</taxon>
    </lineage>
</organism>
<comment type="similarity">
    <text evidence="1">Belongs to the UPF0235 family.</text>
</comment>
<proteinExistence type="inferred from homology"/>
<dbReference type="NCBIfam" id="TIGR00251">
    <property type="entry name" value="DUF167 family protein"/>
    <property type="match status" value="1"/>
</dbReference>
<name>G0TUJ5_TRYVY</name>
<sequence length="160" mass="16970">MKSSSFLTQIRPGCFRLIVHAKPGARATSLACRPAPGDASLEVKIAAPPVDGKANVELVAFMQALLEQQQKQLKLLSSNTSNAEKCSFGDIGKKQKSKKAKHHSEDSGARPPSLDGGEYADTKVRVSLVGGATSRNKVLEVLYPGSEEEVLHALSSADVS</sequence>
<gene>
    <name evidence="3" type="ORF">TVY486_0402950</name>
</gene>
<evidence type="ECO:0000256" key="2">
    <source>
        <dbReference type="SAM" id="MobiDB-lite"/>
    </source>
</evidence>
<evidence type="ECO:0000256" key="1">
    <source>
        <dbReference type="ARBA" id="ARBA00010364"/>
    </source>
</evidence>
<dbReference type="VEuPathDB" id="TriTrypDB:TvY486_0402950"/>
<dbReference type="SMART" id="SM01152">
    <property type="entry name" value="DUF167"/>
    <property type="match status" value="1"/>
</dbReference>
<dbReference type="OMA" id="HRMFPCL"/>
<dbReference type="PANTHER" id="PTHR13420">
    <property type="entry name" value="UPF0235 PROTEIN C15ORF40"/>
    <property type="match status" value="1"/>
</dbReference>
<feature type="region of interest" description="Disordered" evidence="2">
    <location>
        <begin position="79"/>
        <end position="119"/>
    </location>
</feature>
<dbReference type="Pfam" id="PF02594">
    <property type="entry name" value="DUF167"/>
    <property type="match status" value="1"/>
</dbReference>
<accession>G0TUJ5</accession>
<reference evidence="3" key="1">
    <citation type="journal article" date="2012" name="Proc. Natl. Acad. Sci. U.S.A.">
        <title>Antigenic diversity is generated by distinct evolutionary mechanisms in African trypanosome species.</title>
        <authorList>
            <person name="Jackson A.P."/>
            <person name="Berry A."/>
            <person name="Aslett M."/>
            <person name="Allison H.C."/>
            <person name="Burton P."/>
            <person name="Vavrova-Anderson J."/>
            <person name="Brown R."/>
            <person name="Browne H."/>
            <person name="Corton N."/>
            <person name="Hauser H."/>
            <person name="Gamble J."/>
            <person name="Gilderthorp R."/>
            <person name="Marcello L."/>
            <person name="McQuillan J."/>
            <person name="Otto T.D."/>
            <person name="Quail M.A."/>
            <person name="Sanders M.J."/>
            <person name="van Tonder A."/>
            <person name="Ginger M.L."/>
            <person name="Field M.C."/>
            <person name="Barry J.D."/>
            <person name="Hertz-Fowler C."/>
            <person name="Berriman M."/>
        </authorList>
    </citation>
    <scope>NUCLEOTIDE SEQUENCE</scope>
    <source>
        <strain evidence="3">Y486</strain>
    </source>
</reference>
<evidence type="ECO:0000313" key="3">
    <source>
        <dbReference type="EMBL" id="CCC47629.1"/>
    </source>
</evidence>
<protein>
    <submittedName>
        <fullName evidence="3">Uncharacterized protein</fullName>
    </submittedName>
</protein>
<dbReference type="InterPro" id="IPR036591">
    <property type="entry name" value="YggU-like_sf"/>
</dbReference>
<dbReference type="PANTHER" id="PTHR13420:SF7">
    <property type="entry name" value="UPF0235 PROTEIN C15ORF40"/>
    <property type="match status" value="1"/>
</dbReference>
<dbReference type="InterPro" id="IPR003746">
    <property type="entry name" value="DUF167"/>
</dbReference>
<dbReference type="AlphaFoldDB" id="G0TUJ5"/>